<name>G7YX88_CLOSI</name>
<feature type="compositionally biased region" description="Polar residues" evidence="1">
    <location>
        <begin position="313"/>
        <end position="322"/>
    </location>
</feature>
<keyword evidence="2" id="KW-0732">Signal</keyword>
<protein>
    <submittedName>
        <fullName evidence="3">ATP-binding cassette transporter</fullName>
    </submittedName>
</protein>
<gene>
    <name evidence="3" type="ORF">CLF_112904</name>
</gene>
<sequence>MHTRTVLRCIIIIIDSVTSVFNTDASLPYNHGLFESLIVKKRIKMDGEGTYCCLTTIIPMCVNLQTLIQAIWIETDNKIATDIGWQPYLATSRKLERSMPIQYLRRSTIAQQYRSELAQQLSKCTGSENADEAWQSVKGAMLAAFNAVCPTSPIRPQNHWISARSLFMIDAQKSIPAGNAYDGARKSLQRQIVKSLRKDLELWSARETDIEILVDDKNRSAVVPFRCLTAMPPEGCMDDKNAQVGRISPEETQLGGRFEVHAQRTDSHKHWISSRSADLNQSVVSETICENEGKTIHSQNRRLERWAEHFKEQSSWNPSTQPVEEPSGPE</sequence>
<evidence type="ECO:0000256" key="2">
    <source>
        <dbReference type="SAM" id="SignalP"/>
    </source>
</evidence>
<evidence type="ECO:0000256" key="1">
    <source>
        <dbReference type="SAM" id="MobiDB-lite"/>
    </source>
</evidence>
<dbReference type="AlphaFoldDB" id="G7YX88"/>
<evidence type="ECO:0000313" key="4">
    <source>
        <dbReference type="Proteomes" id="UP000008909"/>
    </source>
</evidence>
<feature type="region of interest" description="Disordered" evidence="1">
    <location>
        <begin position="309"/>
        <end position="330"/>
    </location>
</feature>
<reference evidence="3" key="1">
    <citation type="journal article" date="2011" name="Genome Biol.">
        <title>The draft genome of the carcinogenic human liver fluke Clonorchis sinensis.</title>
        <authorList>
            <person name="Wang X."/>
            <person name="Chen W."/>
            <person name="Huang Y."/>
            <person name="Sun J."/>
            <person name="Men J."/>
            <person name="Liu H."/>
            <person name="Luo F."/>
            <person name="Guo L."/>
            <person name="Lv X."/>
            <person name="Deng C."/>
            <person name="Zhou C."/>
            <person name="Fan Y."/>
            <person name="Li X."/>
            <person name="Huang L."/>
            <person name="Hu Y."/>
            <person name="Liang C."/>
            <person name="Hu X."/>
            <person name="Xu J."/>
            <person name="Yu X."/>
        </authorList>
    </citation>
    <scope>NUCLEOTIDE SEQUENCE [LARGE SCALE GENOMIC DNA]</scope>
    <source>
        <strain evidence="3">Henan</strain>
    </source>
</reference>
<keyword evidence="3" id="KW-0547">Nucleotide-binding</keyword>
<dbReference type="EMBL" id="DF144852">
    <property type="protein sequence ID" value="GAA57568.1"/>
    <property type="molecule type" value="Genomic_DNA"/>
</dbReference>
<organism evidence="3 4">
    <name type="scientific">Clonorchis sinensis</name>
    <name type="common">Chinese liver fluke</name>
    <dbReference type="NCBI Taxonomy" id="79923"/>
    <lineage>
        <taxon>Eukaryota</taxon>
        <taxon>Metazoa</taxon>
        <taxon>Spiralia</taxon>
        <taxon>Lophotrochozoa</taxon>
        <taxon>Platyhelminthes</taxon>
        <taxon>Trematoda</taxon>
        <taxon>Digenea</taxon>
        <taxon>Opisthorchiida</taxon>
        <taxon>Opisthorchiata</taxon>
        <taxon>Opisthorchiidae</taxon>
        <taxon>Clonorchis</taxon>
    </lineage>
</organism>
<feature type="signal peptide" evidence="2">
    <location>
        <begin position="1"/>
        <end position="19"/>
    </location>
</feature>
<dbReference type="GO" id="GO:0005524">
    <property type="term" value="F:ATP binding"/>
    <property type="evidence" value="ECO:0007669"/>
    <property type="project" value="UniProtKB-KW"/>
</dbReference>
<dbReference type="Proteomes" id="UP000008909">
    <property type="component" value="Unassembled WGS sequence"/>
</dbReference>
<keyword evidence="4" id="KW-1185">Reference proteome</keyword>
<evidence type="ECO:0000313" key="3">
    <source>
        <dbReference type="EMBL" id="GAA57568.1"/>
    </source>
</evidence>
<accession>G7YX88</accession>
<proteinExistence type="predicted"/>
<keyword evidence="3" id="KW-0067">ATP-binding</keyword>
<feature type="chain" id="PRO_5003506689" evidence="2">
    <location>
        <begin position="20"/>
        <end position="330"/>
    </location>
</feature>
<reference key="2">
    <citation type="submission" date="2011-10" db="EMBL/GenBank/DDBJ databases">
        <title>The genome and transcriptome sequence of Clonorchis sinensis provide insights into the carcinogenic liver fluke.</title>
        <authorList>
            <person name="Wang X."/>
            <person name="Huang Y."/>
            <person name="Chen W."/>
            <person name="Liu H."/>
            <person name="Guo L."/>
            <person name="Chen Y."/>
            <person name="Luo F."/>
            <person name="Zhou W."/>
            <person name="Sun J."/>
            <person name="Mao Q."/>
            <person name="Liang P."/>
            <person name="Zhou C."/>
            <person name="Tian Y."/>
            <person name="Men J."/>
            <person name="Lv X."/>
            <person name="Huang L."/>
            <person name="Zhou J."/>
            <person name="Hu Y."/>
            <person name="Li R."/>
            <person name="Zhang F."/>
            <person name="Lei H."/>
            <person name="Li X."/>
            <person name="Hu X."/>
            <person name="Liang C."/>
            <person name="Xu J."/>
            <person name="Wu Z."/>
            <person name="Yu X."/>
        </authorList>
    </citation>
    <scope>NUCLEOTIDE SEQUENCE</scope>
    <source>
        <strain>Henan</strain>
    </source>
</reference>